<comment type="similarity">
    <text evidence="1 5">Belongs to the arylamine N-acetyltransferase family.</text>
</comment>
<evidence type="ECO:0000256" key="5">
    <source>
        <dbReference type="RuleBase" id="RU003452"/>
    </source>
</evidence>
<dbReference type="PRINTS" id="PR01543">
    <property type="entry name" value="ANATRNSFRASE"/>
</dbReference>
<proteinExistence type="evidence at protein level"/>
<dbReference type="InterPro" id="IPR053710">
    <property type="entry name" value="Arylamine_NAT_domain_sf"/>
</dbReference>
<evidence type="ECO:0000256" key="2">
    <source>
        <dbReference type="ARBA" id="ARBA00012701"/>
    </source>
</evidence>
<dbReference type="PANTHER" id="PTHR11786">
    <property type="entry name" value="N-HYDROXYARYLAMINE O-ACETYLTRANSFERASE"/>
    <property type="match status" value="1"/>
</dbReference>
<evidence type="ECO:0000256" key="1">
    <source>
        <dbReference type="ARBA" id="ARBA00006547"/>
    </source>
</evidence>
<dbReference type="GO" id="GO:0001889">
    <property type="term" value="P:liver development"/>
    <property type="evidence" value="ECO:0007669"/>
    <property type="project" value="Ensembl"/>
</dbReference>
<reference evidence="6 8" key="1">
    <citation type="journal article" date="2009" name="PLoS Biol.">
        <title>Lineage-specific biology revealed by a finished genome assembly of the mouse.</title>
        <authorList>
            <consortium name="Mouse Genome Sequencing Consortium"/>
            <person name="Church D.M."/>
            <person name="Goodstadt L."/>
            <person name="Hillier L.W."/>
            <person name="Zody M.C."/>
            <person name="Goldstein S."/>
            <person name="She X."/>
            <person name="Bult C.J."/>
            <person name="Agarwala R."/>
            <person name="Cherry J.L."/>
            <person name="DiCuccio M."/>
            <person name="Hlavina W."/>
            <person name="Kapustin Y."/>
            <person name="Meric P."/>
            <person name="Maglott D."/>
            <person name="Birtle Z."/>
            <person name="Marques A.C."/>
            <person name="Graves T."/>
            <person name="Zhou S."/>
            <person name="Teague B."/>
            <person name="Potamousis K."/>
            <person name="Churas C."/>
            <person name="Place M."/>
            <person name="Herschleb J."/>
            <person name="Runnheim R."/>
            <person name="Forrest D."/>
            <person name="Amos-Landgraf J."/>
            <person name="Schwartz D.C."/>
            <person name="Cheng Z."/>
            <person name="Lindblad-Toh K."/>
            <person name="Eichler E.E."/>
            <person name="Ponting C.P."/>
        </authorList>
    </citation>
    <scope>NUCLEOTIDE SEQUENCE [LARGE SCALE GENOMIC DNA]</scope>
    <source>
        <strain evidence="6 8">C57BL/6J</strain>
    </source>
</reference>
<gene>
    <name evidence="6 7" type="primary">Nat1</name>
</gene>
<name>A0A1D5RLG2_MOUSE</name>
<dbReference type="FunFam" id="3.30.2140.20:FF:000001">
    <property type="entry name" value="Arylamine N-acetyltransferase 1"/>
    <property type="match status" value="1"/>
</dbReference>
<dbReference type="GO" id="GO:0004060">
    <property type="term" value="F:arylamine N-acetyltransferase activity"/>
    <property type="evidence" value="ECO:0007669"/>
    <property type="project" value="UniProtKB-EC"/>
</dbReference>
<evidence type="ECO:0007829" key="9">
    <source>
        <dbReference type="ProteomicsDB" id="A0A1D5RLG2"/>
    </source>
</evidence>
<dbReference type="PANTHER" id="PTHR11786:SF2">
    <property type="entry name" value="ARYLAMINE N-ACETYLTRANSFERASE 1"/>
    <property type="match status" value="1"/>
</dbReference>
<protein>
    <recommendedName>
        <fullName evidence="2">arylamine N-acetyltransferase</fullName>
        <ecNumber evidence="2">2.3.1.5</ecNumber>
    </recommendedName>
</protein>
<reference evidence="6" key="3">
    <citation type="submission" date="2025-08" db="UniProtKB">
        <authorList>
            <consortium name="Ensembl"/>
        </authorList>
    </citation>
    <scope>IDENTIFICATION</scope>
    <source>
        <strain evidence="6">C57BL/6J</strain>
    </source>
</reference>
<dbReference type="InterPro" id="IPR038765">
    <property type="entry name" value="Papain-like_cys_pep_sf"/>
</dbReference>
<dbReference type="VEuPathDB" id="HostDB:ENSMUSG00000025588"/>
<keyword evidence="3 5" id="KW-0808">Transferase</keyword>
<dbReference type="InterPro" id="IPR001447">
    <property type="entry name" value="Arylamine_N-AcTrfase"/>
</dbReference>
<dbReference type="ProteomicsDB" id="314312"/>
<dbReference type="MGI" id="MGI:97279">
    <property type="gene designation" value="Nat1"/>
</dbReference>
<organism evidence="6 8">
    <name type="scientific">Mus musculus</name>
    <name type="common">Mouse</name>
    <dbReference type="NCBI Taxonomy" id="10090"/>
    <lineage>
        <taxon>Eukaryota</taxon>
        <taxon>Metazoa</taxon>
        <taxon>Chordata</taxon>
        <taxon>Craniata</taxon>
        <taxon>Vertebrata</taxon>
        <taxon>Euteleostomi</taxon>
        <taxon>Mammalia</taxon>
        <taxon>Eutheria</taxon>
        <taxon>Euarchontoglires</taxon>
        <taxon>Glires</taxon>
        <taxon>Rodentia</taxon>
        <taxon>Myomorpha</taxon>
        <taxon>Muroidea</taxon>
        <taxon>Muridae</taxon>
        <taxon>Murinae</taxon>
        <taxon>Mus</taxon>
        <taxon>Mus</taxon>
    </lineage>
</organism>
<dbReference type="SUPFAM" id="SSF54001">
    <property type="entry name" value="Cysteine proteinases"/>
    <property type="match status" value="1"/>
</dbReference>
<evidence type="ECO:0000256" key="3">
    <source>
        <dbReference type="ARBA" id="ARBA00022679"/>
    </source>
</evidence>
<evidence type="ECO:0000256" key="4">
    <source>
        <dbReference type="ARBA" id="ARBA00023315"/>
    </source>
</evidence>
<keyword evidence="8" id="KW-1185">Reference proteome</keyword>
<dbReference type="Bgee" id="ENSMUSG00000025588">
    <property type="expression patterns" value="Expressed in mesodermal cell in embryo and 37 other cell types or tissues"/>
</dbReference>
<sequence length="293" mass="34003">MGTMDIEAYFERIGYKNSVNKLDLATLTEVLQHQMRAVPFENLNMHCGEAMHLDLQDIFDHIVRKKRGGWCLQVNHLLYWALTKMGFETTMLGGYVYITPVSKYSSEMVHLLVQVTISDRKYIVDSAYGGSYQMWEPLELTSGKDQPQVPAIFLLTEENGTWYLDQIRREQYVPNEEFVNSDLLEKNKYRKIYSFTLEPRVIEDFEYVNSYLQTSPASVFVSTSFCSLQTSEGVHCLVGSTFTSRRFSYKDDVDLVEFKYVNEEEIEDVLKTAFGISLERKFVPKHGELVFTI</sequence>
<keyword evidence="9" id="KW-1267">Proteomics identification</keyword>
<dbReference type="OrthoDB" id="10260017at2759"/>
<dbReference type="AlphaFoldDB" id="A0A1D5RLG2"/>
<reference evidence="6 8" key="2">
    <citation type="journal article" date="2011" name="PLoS Biol.">
        <title>Modernizing reference genome assemblies.</title>
        <authorList>
            <person name="Church D.M."/>
            <person name="Schneider V.A."/>
            <person name="Graves T."/>
            <person name="Auger K."/>
            <person name="Cunningham F."/>
            <person name="Bouk N."/>
            <person name="Chen H.C."/>
            <person name="Agarwala R."/>
            <person name="McLaren W.M."/>
            <person name="Ritchie G.R."/>
            <person name="Albracht D."/>
            <person name="Kremitzki M."/>
            <person name="Rock S."/>
            <person name="Kotkiewicz H."/>
            <person name="Kremitzki C."/>
            <person name="Wollam A."/>
            <person name="Trani L."/>
            <person name="Fulton L."/>
            <person name="Fulton R."/>
            <person name="Matthews L."/>
            <person name="Whitehead S."/>
            <person name="Chow W."/>
            <person name="Torrance J."/>
            <person name="Dunn M."/>
            <person name="Harden G."/>
            <person name="Threadgold G."/>
            <person name="Wood J."/>
            <person name="Collins J."/>
            <person name="Heath P."/>
            <person name="Griffiths G."/>
            <person name="Pelan S."/>
            <person name="Grafham D."/>
            <person name="Eichler E.E."/>
            <person name="Weinstock G."/>
            <person name="Mardis E.R."/>
            <person name="Wilson R.K."/>
            <person name="Howe K."/>
            <person name="Flicek P."/>
            <person name="Hubbard T."/>
        </authorList>
    </citation>
    <scope>NUCLEOTIDE SEQUENCE [LARGE SCALE GENOMIC DNA]</scope>
    <source>
        <strain evidence="6 8">C57BL/6J</strain>
    </source>
</reference>
<dbReference type="Proteomes" id="UP000000589">
    <property type="component" value="Chromosome 8"/>
</dbReference>
<dbReference type="AGR" id="MGI:97279"/>
<keyword evidence="4 5" id="KW-0012">Acyltransferase</keyword>
<dbReference type="EC" id="2.3.1.5" evidence="2"/>
<dbReference type="Gene3D" id="3.30.2140.20">
    <property type="match status" value="1"/>
</dbReference>
<evidence type="ECO:0000313" key="6">
    <source>
        <dbReference type="Ensembl" id="ENSMUSP00000148354.2"/>
    </source>
</evidence>
<evidence type="ECO:0000313" key="7">
    <source>
        <dbReference type="MGI" id="MGI:97279"/>
    </source>
</evidence>
<dbReference type="ExpressionAtlas" id="A0A1D5RLG2">
    <property type="expression patterns" value="baseline and differential"/>
</dbReference>
<dbReference type="jPOST" id="A0A1D5RLG2"/>
<dbReference type="Ensembl" id="ENSMUST00000212171.2">
    <property type="protein sequence ID" value="ENSMUSP00000148354.2"/>
    <property type="gene ID" value="ENSMUSG00000025588.5"/>
</dbReference>
<accession>A0A1D5RLG2</accession>
<evidence type="ECO:0000313" key="8">
    <source>
        <dbReference type="Proteomes" id="UP000000589"/>
    </source>
</evidence>
<reference evidence="6" key="4">
    <citation type="submission" date="2025-09" db="UniProtKB">
        <authorList>
            <consortium name="Ensembl"/>
        </authorList>
    </citation>
    <scope>IDENTIFICATION</scope>
    <source>
        <strain evidence="6">C57BL/6J</strain>
    </source>
</reference>
<dbReference type="Pfam" id="PF00797">
    <property type="entry name" value="Acetyltransf_2"/>
    <property type="match status" value="1"/>
</dbReference>
<dbReference type="GO" id="GO:0097068">
    <property type="term" value="P:response to thyroxine"/>
    <property type="evidence" value="ECO:0007669"/>
    <property type="project" value="Ensembl"/>
</dbReference>
<dbReference type="SMR" id="A0A1D5RLG2"/>
<dbReference type="GeneTree" id="ENSGT00390000012054"/>